<evidence type="ECO:0000313" key="2">
    <source>
        <dbReference type="Proteomes" id="UP001642540"/>
    </source>
</evidence>
<sequence length="68" mass="7247">MDCSLASISILETIFKTSKELGRGMSQGSLSSKDANVAVVQPSTTAQLSARTDFRTALNGKPVWLHGH</sequence>
<gene>
    <name evidence="1" type="ORF">ODALV1_LOCUS8101</name>
</gene>
<organism evidence="1 2">
    <name type="scientific">Orchesella dallaii</name>
    <dbReference type="NCBI Taxonomy" id="48710"/>
    <lineage>
        <taxon>Eukaryota</taxon>
        <taxon>Metazoa</taxon>
        <taxon>Ecdysozoa</taxon>
        <taxon>Arthropoda</taxon>
        <taxon>Hexapoda</taxon>
        <taxon>Collembola</taxon>
        <taxon>Entomobryomorpha</taxon>
        <taxon>Entomobryoidea</taxon>
        <taxon>Orchesellidae</taxon>
        <taxon>Orchesellinae</taxon>
        <taxon>Orchesella</taxon>
    </lineage>
</organism>
<comment type="caution">
    <text evidence="1">The sequence shown here is derived from an EMBL/GenBank/DDBJ whole genome shotgun (WGS) entry which is preliminary data.</text>
</comment>
<name>A0ABP1Q9W8_9HEXA</name>
<dbReference type="Proteomes" id="UP001642540">
    <property type="component" value="Unassembled WGS sequence"/>
</dbReference>
<proteinExistence type="predicted"/>
<accession>A0ABP1Q9W8</accession>
<protein>
    <submittedName>
        <fullName evidence="1">Uncharacterized protein</fullName>
    </submittedName>
</protein>
<reference evidence="1 2" key="1">
    <citation type="submission" date="2024-08" db="EMBL/GenBank/DDBJ databases">
        <authorList>
            <person name="Cucini C."/>
            <person name="Frati F."/>
        </authorList>
    </citation>
    <scope>NUCLEOTIDE SEQUENCE [LARGE SCALE GENOMIC DNA]</scope>
</reference>
<keyword evidence="2" id="KW-1185">Reference proteome</keyword>
<dbReference type="EMBL" id="CAXLJM020000025">
    <property type="protein sequence ID" value="CAL8092040.1"/>
    <property type="molecule type" value="Genomic_DNA"/>
</dbReference>
<evidence type="ECO:0000313" key="1">
    <source>
        <dbReference type="EMBL" id="CAL8092040.1"/>
    </source>
</evidence>